<feature type="compositionally biased region" description="Polar residues" evidence="1">
    <location>
        <begin position="237"/>
        <end position="261"/>
    </location>
</feature>
<evidence type="ECO:0000313" key="2">
    <source>
        <dbReference type="Proteomes" id="UP000504606"/>
    </source>
</evidence>
<accession>A0A9C6X7J9</accession>
<name>A0A9C6X7J9_FRAOC</name>
<dbReference type="OrthoDB" id="6423726at2759"/>
<feature type="compositionally biased region" description="Basic residues" evidence="1">
    <location>
        <begin position="222"/>
        <end position="236"/>
    </location>
</feature>
<keyword evidence="2" id="KW-1185">Reference proteome</keyword>
<gene>
    <name evidence="3" type="primary">LOC113214971</name>
</gene>
<reference evidence="3" key="1">
    <citation type="submission" date="2025-08" db="UniProtKB">
        <authorList>
            <consortium name="RefSeq"/>
        </authorList>
    </citation>
    <scope>IDENTIFICATION</scope>
    <source>
        <tissue evidence="3">Whole organism</tissue>
    </source>
</reference>
<feature type="region of interest" description="Disordered" evidence="1">
    <location>
        <begin position="202"/>
        <end position="265"/>
    </location>
</feature>
<evidence type="ECO:0000313" key="3">
    <source>
        <dbReference type="RefSeq" id="XP_052130510.1"/>
    </source>
</evidence>
<organism evidence="2 3">
    <name type="scientific">Frankliniella occidentalis</name>
    <name type="common">Western flower thrips</name>
    <name type="synonym">Euthrips occidentalis</name>
    <dbReference type="NCBI Taxonomy" id="133901"/>
    <lineage>
        <taxon>Eukaryota</taxon>
        <taxon>Metazoa</taxon>
        <taxon>Ecdysozoa</taxon>
        <taxon>Arthropoda</taxon>
        <taxon>Hexapoda</taxon>
        <taxon>Insecta</taxon>
        <taxon>Pterygota</taxon>
        <taxon>Neoptera</taxon>
        <taxon>Paraneoptera</taxon>
        <taxon>Thysanoptera</taxon>
        <taxon>Terebrantia</taxon>
        <taxon>Thripoidea</taxon>
        <taxon>Thripidae</taxon>
        <taxon>Frankliniella</taxon>
    </lineage>
</organism>
<dbReference type="Proteomes" id="UP000504606">
    <property type="component" value="Unplaced"/>
</dbReference>
<evidence type="ECO:0000256" key="1">
    <source>
        <dbReference type="SAM" id="MobiDB-lite"/>
    </source>
</evidence>
<dbReference type="RefSeq" id="XP_052130510.1">
    <property type="nucleotide sequence ID" value="XM_052274550.1"/>
</dbReference>
<feature type="compositionally biased region" description="Polar residues" evidence="1">
    <location>
        <begin position="211"/>
        <end position="221"/>
    </location>
</feature>
<dbReference type="AlphaFoldDB" id="A0A9C6X7J9"/>
<sequence length="315" mass="36201">MFVSLLLPPPPFLSTPRRTASTYLRRIRPAVTTYCASFATKMVTVKGTLASKLKPRRRPYRRHDRCHSLYSCKTEYVQFDQSRKLAKDDRRWPCLPHSLSSLLSFKRRKENQGEVPLELVENSWPLQICDRYVAQACVPYRHYLEPSLPPSDRDFHALDVKALLVPQTYTACFTQENKSLHSTPPSSIDLEWEHEASFHPRIFNDDEDSDSTAASVNNNSKSRPHYKSFQTRKTRIGSRQGSITQESSTGSKDGSRMTTPDSLEWDFVDPSITTIDQETEQLIAEIERLAANALEETGNYEFHDEDDMALSHERN</sequence>
<proteinExistence type="predicted"/>
<protein>
    <submittedName>
        <fullName evidence="3">Uncharacterized protein LOC113214971 isoform X1</fullName>
    </submittedName>
</protein>
<dbReference type="GeneID" id="113214971"/>